<evidence type="ECO:0000313" key="3">
    <source>
        <dbReference type="EMBL" id="RKG79345.1"/>
    </source>
</evidence>
<dbReference type="GO" id="GO:0005524">
    <property type="term" value="F:ATP binding"/>
    <property type="evidence" value="ECO:0007669"/>
    <property type="project" value="InterPro"/>
</dbReference>
<feature type="region of interest" description="Disordered" evidence="1">
    <location>
        <begin position="156"/>
        <end position="193"/>
    </location>
</feature>
<protein>
    <submittedName>
        <fullName evidence="3">Fis family transcriptional regulator</fullName>
    </submittedName>
</protein>
<keyword evidence="4" id="KW-1185">Reference proteome</keyword>
<dbReference type="Gene3D" id="3.40.50.300">
    <property type="entry name" value="P-loop containing nucleotide triphosphate hydrolases"/>
    <property type="match status" value="1"/>
</dbReference>
<dbReference type="EMBL" id="RAVZ01000246">
    <property type="protein sequence ID" value="RKG79345.1"/>
    <property type="molecule type" value="Genomic_DNA"/>
</dbReference>
<dbReference type="InterPro" id="IPR027417">
    <property type="entry name" value="P-loop_NTPase"/>
</dbReference>
<dbReference type="AlphaFoldDB" id="A0A3A8I848"/>
<evidence type="ECO:0000313" key="4">
    <source>
        <dbReference type="Proteomes" id="UP000268094"/>
    </source>
</evidence>
<feature type="domain" description="Sigma-54 factor interaction" evidence="2">
    <location>
        <begin position="20"/>
        <end position="124"/>
    </location>
</feature>
<dbReference type="Proteomes" id="UP000268094">
    <property type="component" value="Unassembled WGS sequence"/>
</dbReference>
<accession>A0A3A8I848</accession>
<comment type="caution">
    <text evidence="3">The sequence shown here is derived from an EMBL/GenBank/DDBJ whole genome shotgun (WGS) entry which is preliminary data.</text>
</comment>
<evidence type="ECO:0000259" key="2">
    <source>
        <dbReference type="PROSITE" id="PS50045"/>
    </source>
</evidence>
<evidence type="ECO:0000256" key="1">
    <source>
        <dbReference type="SAM" id="MobiDB-lite"/>
    </source>
</evidence>
<name>A0A3A8I848_9BACT</name>
<dbReference type="GO" id="GO:0006355">
    <property type="term" value="P:regulation of DNA-templated transcription"/>
    <property type="evidence" value="ECO:0007669"/>
    <property type="project" value="InterPro"/>
</dbReference>
<dbReference type="PROSITE" id="PS50045">
    <property type="entry name" value="SIGMA54_INTERACT_4"/>
    <property type="match status" value="1"/>
</dbReference>
<proteinExistence type="predicted"/>
<dbReference type="InterPro" id="IPR002078">
    <property type="entry name" value="Sigma_54_int"/>
</dbReference>
<gene>
    <name evidence="3" type="ORF">D7V88_28855</name>
</gene>
<dbReference type="OrthoDB" id="5508555at2"/>
<sequence length="193" mass="21254">MALRGYREEDLVSNRASLLIHGGTEDERRAWAEEAALHFGVPLTEVRQATELAGALRQPNGVLFIADVAKLPLDAQGLILRCLQMQEERPKVVVGVSGTASAALGRGTLREDLHYRLNQAQVDLQTDGLRDVLKRRWAQQAEQLAERTAALKAAEERERAAAVARRPGSVTRTVPKRKAPPTPRKSATRNAVR</sequence>
<reference evidence="4" key="1">
    <citation type="submission" date="2018-09" db="EMBL/GenBank/DDBJ databases">
        <authorList>
            <person name="Livingstone P.G."/>
            <person name="Whitworth D.E."/>
        </authorList>
    </citation>
    <scope>NUCLEOTIDE SEQUENCE [LARGE SCALE GENOMIC DNA]</scope>
    <source>
        <strain evidence="4">CA054A</strain>
    </source>
</reference>
<dbReference type="RefSeq" id="WP_120543838.1">
    <property type="nucleotide sequence ID" value="NZ_RAVZ01000246.1"/>
</dbReference>
<organism evidence="3 4">
    <name type="scientific">Corallococcus terminator</name>
    <dbReference type="NCBI Taxonomy" id="2316733"/>
    <lineage>
        <taxon>Bacteria</taxon>
        <taxon>Pseudomonadati</taxon>
        <taxon>Myxococcota</taxon>
        <taxon>Myxococcia</taxon>
        <taxon>Myxococcales</taxon>
        <taxon>Cystobacterineae</taxon>
        <taxon>Myxococcaceae</taxon>
        <taxon>Corallococcus</taxon>
    </lineage>
</organism>
<dbReference type="SUPFAM" id="SSF52540">
    <property type="entry name" value="P-loop containing nucleoside triphosphate hydrolases"/>
    <property type="match status" value="1"/>
</dbReference>
<dbReference type="Pfam" id="PF00158">
    <property type="entry name" value="Sigma54_activat"/>
    <property type="match status" value="1"/>
</dbReference>